<comment type="caution">
    <text evidence="12">The sequence shown here is derived from an EMBL/GenBank/DDBJ whole genome shotgun (WGS) entry which is preliminary data.</text>
</comment>
<dbReference type="EMBL" id="CAKM01000200">
    <property type="protein sequence ID" value="CCJ29593.1"/>
    <property type="molecule type" value="Genomic_DNA"/>
</dbReference>
<dbReference type="CDD" id="cd18115">
    <property type="entry name" value="ATP-synt_F1_beta_N"/>
    <property type="match status" value="1"/>
</dbReference>
<evidence type="ECO:0000256" key="4">
    <source>
        <dbReference type="ARBA" id="ARBA00022741"/>
    </source>
</evidence>
<dbReference type="GO" id="GO:0005524">
    <property type="term" value="F:ATP binding"/>
    <property type="evidence" value="ECO:0007669"/>
    <property type="project" value="UniProtKB-KW"/>
</dbReference>
<dbReference type="GO" id="GO:0046933">
    <property type="term" value="F:proton-transporting ATP synthase activity, rotational mechanism"/>
    <property type="evidence" value="ECO:0007669"/>
    <property type="project" value="TreeGrafter"/>
</dbReference>
<evidence type="ECO:0000256" key="8">
    <source>
        <dbReference type="ARBA" id="ARBA00023196"/>
    </source>
</evidence>
<dbReference type="PANTHER" id="PTHR15184:SF71">
    <property type="entry name" value="ATP SYNTHASE SUBUNIT BETA, MITOCHONDRIAL"/>
    <property type="match status" value="1"/>
</dbReference>
<evidence type="ECO:0000256" key="6">
    <source>
        <dbReference type="ARBA" id="ARBA00023065"/>
    </source>
</evidence>
<protein>
    <recommendedName>
        <fullName evidence="11">ATPase F1/V1/A1 complex alpha/beta subunit N-terminal domain-containing protein</fullName>
    </recommendedName>
</protein>
<evidence type="ECO:0000313" key="13">
    <source>
        <dbReference type="Proteomes" id="UP000010422"/>
    </source>
</evidence>
<dbReference type="GO" id="GO:0005739">
    <property type="term" value="C:mitochondrion"/>
    <property type="evidence" value="ECO:0007669"/>
    <property type="project" value="GOC"/>
</dbReference>
<keyword evidence="7" id="KW-0472">Membrane</keyword>
<sequence length="125" mass="14004">MFFTRRIGLFFHKGQVASRAKKACFRPVVQPLLSRTVDSSFFNIVRWITSETPAQNLPVGRVKTVIGAVVDVQFDTEDLPKVLDALHLDLPDGKRLVLEVSQHMGERTVRTIAMDGTEGLVRGQK</sequence>
<gene>
    <name evidence="12" type="ORF">PNEJI1_002877</name>
</gene>
<keyword evidence="8" id="KW-0139">CF(1)</keyword>
<dbReference type="AlphaFoldDB" id="L0PB41"/>
<name>L0PB41_PNEJI</name>
<dbReference type="SUPFAM" id="SSF50615">
    <property type="entry name" value="N-terminal domain of alpha and beta subunits of F1 ATP synthase"/>
    <property type="match status" value="1"/>
</dbReference>
<evidence type="ECO:0000256" key="7">
    <source>
        <dbReference type="ARBA" id="ARBA00023136"/>
    </source>
</evidence>
<dbReference type="Proteomes" id="UP000010422">
    <property type="component" value="Unassembled WGS sequence"/>
</dbReference>
<comment type="catalytic activity">
    <reaction evidence="10">
        <text>ATP + H2O + 4 H(+)(in) = ADP + phosphate + 5 H(+)(out)</text>
        <dbReference type="Rhea" id="RHEA:57720"/>
        <dbReference type="ChEBI" id="CHEBI:15377"/>
        <dbReference type="ChEBI" id="CHEBI:15378"/>
        <dbReference type="ChEBI" id="CHEBI:30616"/>
        <dbReference type="ChEBI" id="CHEBI:43474"/>
        <dbReference type="ChEBI" id="CHEBI:456216"/>
        <dbReference type="EC" id="7.1.2.2"/>
    </reaction>
</comment>
<evidence type="ECO:0000256" key="1">
    <source>
        <dbReference type="ARBA" id="ARBA00004370"/>
    </source>
</evidence>
<evidence type="ECO:0000256" key="2">
    <source>
        <dbReference type="ARBA" id="ARBA00008936"/>
    </source>
</evidence>
<comment type="similarity">
    <text evidence="2">Belongs to the ATPase alpha/beta chains family.</text>
</comment>
<dbReference type="PANTHER" id="PTHR15184">
    <property type="entry name" value="ATP SYNTHASE"/>
    <property type="match status" value="1"/>
</dbReference>
<organism evidence="13">
    <name type="scientific">Pneumocystis jirovecii</name>
    <name type="common">Human pneumocystis pneumonia agent</name>
    <dbReference type="NCBI Taxonomy" id="42068"/>
    <lineage>
        <taxon>Eukaryota</taxon>
        <taxon>Fungi</taxon>
        <taxon>Dikarya</taxon>
        <taxon>Ascomycota</taxon>
        <taxon>Taphrinomycotina</taxon>
        <taxon>Pneumocystomycetes</taxon>
        <taxon>Pneumocystaceae</taxon>
        <taxon>Pneumocystis</taxon>
    </lineage>
</organism>
<feature type="non-terminal residue" evidence="12">
    <location>
        <position position="125"/>
    </location>
</feature>
<dbReference type="Gene3D" id="2.40.10.170">
    <property type="match status" value="1"/>
</dbReference>
<feature type="domain" description="ATPase F1/V1/A1 complex alpha/beta subunit N-terminal" evidence="11">
    <location>
        <begin position="64"/>
        <end position="125"/>
    </location>
</feature>
<dbReference type="InterPro" id="IPR004100">
    <property type="entry name" value="ATPase_F1/V1/A1_a/bsu_N"/>
</dbReference>
<dbReference type="Pfam" id="PF02874">
    <property type="entry name" value="ATP-synt_ab_N"/>
    <property type="match status" value="1"/>
</dbReference>
<dbReference type="InParanoid" id="L0PB41"/>
<evidence type="ECO:0000256" key="10">
    <source>
        <dbReference type="ARBA" id="ARBA00048383"/>
    </source>
</evidence>
<evidence type="ECO:0000313" key="12">
    <source>
        <dbReference type="EMBL" id="CCJ29593.1"/>
    </source>
</evidence>
<keyword evidence="3" id="KW-0813">Transport</keyword>
<evidence type="ECO:0000256" key="3">
    <source>
        <dbReference type="ARBA" id="ARBA00022448"/>
    </source>
</evidence>
<dbReference type="VEuPathDB" id="FungiDB:PNEJI1_002877"/>
<proteinExistence type="inferred from homology"/>
<keyword evidence="5" id="KW-0067">ATP-binding</keyword>
<dbReference type="STRING" id="1209962.L0PB41"/>
<evidence type="ECO:0000259" key="11">
    <source>
        <dbReference type="Pfam" id="PF02874"/>
    </source>
</evidence>
<dbReference type="GO" id="GO:0045259">
    <property type="term" value="C:proton-transporting ATP synthase complex"/>
    <property type="evidence" value="ECO:0007669"/>
    <property type="project" value="UniProtKB-KW"/>
</dbReference>
<keyword evidence="4" id="KW-0547">Nucleotide-binding</keyword>
<dbReference type="GO" id="GO:0042776">
    <property type="term" value="P:proton motive force-driven mitochondrial ATP synthesis"/>
    <property type="evidence" value="ECO:0007669"/>
    <property type="project" value="TreeGrafter"/>
</dbReference>
<keyword evidence="6" id="KW-0406">Ion transport</keyword>
<dbReference type="InterPro" id="IPR036121">
    <property type="entry name" value="ATPase_F1/V1/A1_a/bsu_N_sf"/>
</dbReference>
<evidence type="ECO:0000256" key="9">
    <source>
        <dbReference type="ARBA" id="ARBA00023310"/>
    </source>
</evidence>
<evidence type="ECO:0000256" key="5">
    <source>
        <dbReference type="ARBA" id="ARBA00022840"/>
    </source>
</evidence>
<accession>L0PB41</accession>
<dbReference type="InterPro" id="IPR050053">
    <property type="entry name" value="ATPase_alpha/beta_chains"/>
</dbReference>
<comment type="subcellular location">
    <subcellularLocation>
        <location evidence="1">Membrane</location>
    </subcellularLocation>
</comment>
<reference evidence="12 13" key="1">
    <citation type="journal article" date="2012" name="MBio">
        <title>De novo assembly of the Pneumocystis jirovecii genome from a single bronchoalveolar lavage fluid specimen from a patient.</title>
        <authorList>
            <person name="Cisse O.H."/>
            <person name="Pagni M."/>
            <person name="Hauser P.M."/>
        </authorList>
    </citation>
    <scope>NUCLEOTIDE SEQUENCE [LARGE SCALE GENOMIC DNA]</scope>
    <source>
        <strain evidence="12 13">SE8</strain>
    </source>
</reference>
<keyword evidence="9" id="KW-0066">ATP synthesis</keyword>